<dbReference type="AlphaFoldDB" id="A0A7S4S357"/>
<evidence type="ECO:0000256" key="1">
    <source>
        <dbReference type="SAM" id="MobiDB-lite"/>
    </source>
</evidence>
<evidence type="ECO:0000313" key="2">
    <source>
        <dbReference type="EMBL" id="CAE4633189.1"/>
    </source>
</evidence>
<organism evidence="2">
    <name type="scientific">Alexandrium monilatum</name>
    <dbReference type="NCBI Taxonomy" id="311494"/>
    <lineage>
        <taxon>Eukaryota</taxon>
        <taxon>Sar</taxon>
        <taxon>Alveolata</taxon>
        <taxon>Dinophyceae</taxon>
        <taxon>Gonyaulacales</taxon>
        <taxon>Pyrocystaceae</taxon>
        <taxon>Alexandrium</taxon>
    </lineage>
</organism>
<protein>
    <recommendedName>
        <fullName evidence="3">Protein C10</fullName>
    </recommendedName>
</protein>
<reference evidence="2" key="1">
    <citation type="submission" date="2021-01" db="EMBL/GenBank/DDBJ databases">
        <authorList>
            <person name="Corre E."/>
            <person name="Pelletier E."/>
            <person name="Niang G."/>
            <person name="Scheremetjew M."/>
            <person name="Finn R."/>
            <person name="Kale V."/>
            <person name="Holt S."/>
            <person name="Cochrane G."/>
            <person name="Meng A."/>
            <person name="Brown T."/>
            <person name="Cohen L."/>
        </authorList>
    </citation>
    <scope>NUCLEOTIDE SEQUENCE</scope>
    <source>
        <strain evidence="2">CCMP3105</strain>
    </source>
</reference>
<name>A0A7S4S357_9DINO</name>
<dbReference type="EMBL" id="HBNR01062925">
    <property type="protein sequence ID" value="CAE4633189.1"/>
    <property type="molecule type" value="Transcribed_RNA"/>
</dbReference>
<evidence type="ECO:0008006" key="3">
    <source>
        <dbReference type="Google" id="ProtNLM"/>
    </source>
</evidence>
<accession>A0A7S4S357</accession>
<feature type="region of interest" description="Disordered" evidence="1">
    <location>
        <begin position="1"/>
        <end position="43"/>
    </location>
</feature>
<proteinExistence type="predicted"/>
<gene>
    <name evidence="2" type="ORF">AMON00008_LOCUS44386</name>
</gene>
<sequence>MALPADPTQAHSGPLAPGAAQKPSQPAPKRAQRSEKLSGDGGACPITRDDAISLQHDLKAGFAVEAFQLQLKDLEGRHCTRTPAYLKERSALFMTVQSVVLPKYGFTGNVAGLLKLMVALKAFFSDPEYVRIANENCRLLGLYEQLLPEPPEPAASAASARKFAGAGPDEESLDSARALLAGTLHVYYMNVDPTISGSSQLRQRIQEEINPLVAAGGGYLFIPRRVCAVTPDSVQWKAAKAEYGCLVMESGGEDSWSGAAASCILLSFRQALLHAAEEAKMPNSPAFVIITEDDMMLVSGFAAVLEAAVAELREDPVALGAMLHSSSLAENMLQSVSRRPVLRPVWPRYPMKPVVKKWHSTTWPGQPVIPDQPLVALLRSERLQEFIALYDDRLRYSGWSPLDWLLANAPFGESGKLRLTARNGFCRGGAAVSADSVRCEQHKAVAEGRGGPPREARFRQW</sequence>